<dbReference type="SMART" id="SM00032">
    <property type="entry name" value="CCP"/>
    <property type="match status" value="1"/>
</dbReference>
<dbReference type="SUPFAM" id="SSF57535">
    <property type="entry name" value="Complement control module/SCR domain"/>
    <property type="match status" value="1"/>
</dbReference>
<evidence type="ECO:0000256" key="3">
    <source>
        <dbReference type="ARBA" id="ARBA00022989"/>
    </source>
</evidence>
<evidence type="ECO:0000256" key="1">
    <source>
        <dbReference type="ARBA" id="ARBA00004370"/>
    </source>
</evidence>
<dbReference type="GO" id="GO:0007399">
    <property type="term" value="P:nervous system development"/>
    <property type="evidence" value="ECO:0007669"/>
    <property type="project" value="UniProtKB-ARBA"/>
</dbReference>
<dbReference type="InterPro" id="IPR036024">
    <property type="entry name" value="Somatomedin_B-like_dom_sf"/>
</dbReference>
<proteinExistence type="predicted"/>
<dbReference type="CDD" id="cd00033">
    <property type="entry name" value="CCP"/>
    <property type="match status" value="1"/>
</dbReference>
<evidence type="ECO:0000259" key="10">
    <source>
        <dbReference type="PROSITE" id="PS50923"/>
    </source>
</evidence>
<keyword evidence="5 6" id="KW-1015">Disulfide bond</keyword>
<feature type="transmembrane region" description="Helical" evidence="7">
    <location>
        <begin position="787"/>
        <end position="807"/>
    </location>
</feature>
<dbReference type="InterPro" id="IPR056619">
    <property type="entry name" value="C8-3_MUC4"/>
</dbReference>
<evidence type="ECO:0000313" key="13">
    <source>
        <dbReference type="EMBL" id="KAK5870763.1"/>
    </source>
</evidence>
<feature type="signal peptide" evidence="8">
    <location>
        <begin position="1"/>
        <end position="31"/>
    </location>
</feature>
<dbReference type="Pfam" id="PF00094">
    <property type="entry name" value="VWD"/>
    <property type="match status" value="1"/>
</dbReference>
<dbReference type="Gene3D" id="4.10.410.20">
    <property type="match status" value="1"/>
</dbReference>
<dbReference type="InterPro" id="IPR000436">
    <property type="entry name" value="Sushi_SCR_CCP_dom"/>
</dbReference>
<feature type="domain" description="SMB" evidence="11">
    <location>
        <begin position="25"/>
        <end position="64"/>
    </location>
</feature>
<comment type="caution">
    <text evidence="6">Lacks conserved residue(s) required for the propagation of feature annotation.</text>
</comment>
<feature type="domain" description="VWFD" evidence="12">
    <location>
        <begin position="445"/>
        <end position="638"/>
    </location>
</feature>
<dbReference type="Proteomes" id="UP001346869">
    <property type="component" value="Unassembled WGS sequence"/>
</dbReference>
<dbReference type="Gene3D" id="2.10.70.10">
    <property type="entry name" value="Complement Module, domain 1"/>
    <property type="match status" value="1"/>
</dbReference>
<keyword evidence="4 7" id="KW-0472">Membrane</keyword>
<keyword evidence="8" id="KW-0732">Signal</keyword>
<organism evidence="13 14">
    <name type="scientific">Eleginops maclovinus</name>
    <name type="common">Patagonian blennie</name>
    <name type="synonym">Eleginus maclovinus</name>
    <dbReference type="NCBI Taxonomy" id="56733"/>
    <lineage>
        <taxon>Eukaryota</taxon>
        <taxon>Metazoa</taxon>
        <taxon>Chordata</taxon>
        <taxon>Craniata</taxon>
        <taxon>Vertebrata</taxon>
        <taxon>Euteleostomi</taxon>
        <taxon>Actinopterygii</taxon>
        <taxon>Neopterygii</taxon>
        <taxon>Teleostei</taxon>
        <taxon>Neoteleostei</taxon>
        <taxon>Acanthomorphata</taxon>
        <taxon>Eupercaria</taxon>
        <taxon>Perciformes</taxon>
        <taxon>Notothenioidei</taxon>
        <taxon>Eleginopidae</taxon>
        <taxon>Eleginops</taxon>
    </lineage>
</organism>
<dbReference type="InterPro" id="IPR014756">
    <property type="entry name" value="Ig_E-set"/>
</dbReference>
<dbReference type="SMART" id="SM00216">
    <property type="entry name" value="VWD"/>
    <property type="match status" value="1"/>
</dbReference>
<feature type="domain" description="Sushi" evidence="10">
    <location>
        <begin position="724"/>
        <end position="781"/>
    </location>
</feature>
<dbReference type="PROSITE" id="PS00524">
    <property type="entry name" value="SMB_1"/>
    <property type="match status" value="1"/>
</dbReference>
<name>A0AAN8ASL6_ELEMC</name>
<feature type="chain" id="PRO_5042916785" description="Sushi domain containing 2" evidence="8">
    <location>
        <begin position="32"/>
        <end position="828"/>
    </location>
</feature>
<evidence type="ECO:0000259" key="11">
    <source>
        <dbReference type="PROSITE" id="PS50958"/>
    </source>
</evidence>
<evidence type="ECO:0000256" key="6">
    <source>
        <dbReference type="PROSITE-ProRule" id="PRU00302"/>
    </source>
</evidence>
<evidence type="ECO:0000259" key="9">
    <source>
        <dbReference type="PROSITE" id="PS50856"/>
    </source>
</evidence>
<reference evidence="13 14" key="2">
    <citation type="journal article" date="2023" name="Mol. Biol. Evol.">
        <title>Genomics of Secondarily Temperate Adaptation in the Only Non-Antarctic Icefish.</title>
        <authorList>
            <person name="Rivera-Colon A.G."/>
            <person name="Rayamajhi N."/>
            <person name="Minhas B.F."/>
            <person name="Madrigal G."/>
            <person name="Bilyk K.T."/>
            <person name="Yoon V."/>
            <person name="Hune M."/>
            <person name="Gregory S."/>
            <person name="Cheng C.H.C."/>
            <person name="Catchen J.M."/>
        </authorList>
    </citation>
    <scope>NUCLEOTIDE SEQUENCE [LARGE SCALE GENOMIC DNA]</scope>
    <source>
        <strain evidence="13">JMC-PN-2008</strain>
    </source>
</reference>
<dbReference type="PANTHER" id="PTHR13802:SF63">
    <property type="entry name" value="SUSHI DOMAIN-CONTAINING PROTEIN 2"/>
    <property type="match status" value="1"/>
</dbReference>
<keyword evidence="2 7" id="KW-0812">Transmembrane</keyword>
<dbReference type="PROSITE" id="PS50958">
    <property type="entry name" value="SMB_2"/>
    <property type="match status" value="1"/>
</dbReference>
<dbReference type="Pfam" id="PF23263">
    <property type="entry name" value="C8-3_MUC4"/>
    <property type="match status" value="1"/>
</dbReference>
<evidence type="ECO:0000256" key="7">
    <source>
        <dbReference type="SAM" id="Phobius"/>
    </source>
</evidence>
<feature type="domain" description="AMOP" evidence="9">
    <location>
        <begin position="285"/>
        <end position="433"/>
    </location>
</feature>
<dbReference type="Pfam" id="PF00084">
    <property type="entry name" value="Sushi"/>
    <property type="match status" value="1"/>
</dbReference>
<dbReference type="PANTHER" id="PTHR13802">
    <property type="entry name" value="MUCIN 4-RELATED"/>
    <property type="match status" value="1"/>
</dbReference>
<dbReference type="InterPro" id="IPR001212">
    <property type="entry name" value="Somatomedin_B_dom"/>
</dbReference>
<gene>
    <name evidence="13" type="ORF">PBY51_003684</name>
</gene>
<protein>
    <recommendedName>
        <fullName evidence="15">Sushi domain containing 2</fullName>
    </recommendedName>
</protein>
<dbReference type="SMART" id="SM00723">
    <property type="entry name" value="AMOP"/>
    <property type="match status" value="1"/>
</dbReference>
<dbReference type="PROSITE" id="PS51233">
    <property type="entry name" value="VWFD"/>
    <property type="match status" value="1"/>
</dbReference>
<dbReference type="GO" id="GO:0016020">
    <property type="term" value="C:membrane"/>
    <property type="evidence" value="ECO:0007669"/>
    <property type="project" value="UniProtKB-SubCell"/>
</dbReference>
<keyword evidence="6" id="KW-0768">Sushi</keyword>
<dbReference type="PROSITE" id="PS50923">
    <property type="entry name" value="SUSHI"/>
    <property type="match status" value="1"/>
</dbReference>
<reference evidence="13 14" key="1">
    <citation type="journal article" date="2023" name="Genes (Basel)">
        <title>Chromosome-Level Genome Assembly and Circadian Gene Repertoire of the Patagonia Blennie Eleginops maclovinus-The Closest Ancestral Proxy of Antarctic Cryonotothenioids.</title>
        <authorList>
            <person name="Cheng C.C."/>
            <person name="Rivera-Colon A.G."/>
            <person name="Minhas B.F."/>
            <person name="Wilson L."/>
            <person name="Rayamajhi N."/>
            <person name="Vargas-Chacoff L."/>
            <person name="Catchen J.M."/>
        </authorList>
    </citation>
    <scope>NUCLEOTIDE SEQUENCE [LARGE SCALE GENOMIC DNA]</scope>
    <source>
        <strain evidence="13">JMC-PN-2008</strain>
    </source>
</reference>
<comment type="subcellular location">
    <subcellularLocation>
        <location evidence="1">Membrane</location>
    </subcellularLocation>
</comment>
<accession>A0AAN8ASL6</accession>
<feature type="disulfide bond" evidence="6">
    <location>
        <begin position="752"/>
        <end position="779"/>
    </location>
</feature>
<keyword evidence="3 7" id="KW-1133">Transmembrane helix</keyword>
<evidence type="ECO:0000259" key="12">
    <source>
        <dbReference type="PROSITE" id="PS51233"/>
    </source>
</evidence>
<evidence type="ECO:0008006" key="15">
    <source>
        <dbReference type="Google" id="ProtNLM"/>
    </source>
</evidence>
<dbReference type="PROSITE" id="PS50856">
    <property type="entry name" value="AMOP"/>
    <property type="match status" value="1"/>
</dbReference>
<comment type="caution">
    <text evidence="13">The sequence shown here is derived from an EMBL/GenBank/DDBJ whole genome shotgun (WGS) entry which is preliminary data.</text>
</comment>
<dbReference type="InterPro" id="IPR051495">
    <property type="entry name" value="Epithelial_Barrier/Signaling"/>
</dbReference>
<dbReference type="InterPro" id="IPR005533">
    <property type="entry name" value="AMOP_dom"/>
</dbReference>
<dbReference type="AlphaFoldDB" id="A0AAN8ASL6"/>
<dbReference type="InterPro" id="IPR001846">
    <property type="entry name" value="VWF_type-D"/>
</dbReference>
<evidence type="ECO:0000256" key="2">
    <source>
        <dbReference type="ARBA" id="ARBA00022692"/>
    </source>
</evidence>
<keyword evidence="14" id="KW-1185">Reference proteome</keyword>
<evidence type="ECO:0000256" key="8">
    <source>
        <dbReference type="SAM" id="SignalP"/>
    </source>
</evidence>
<evidence type="ECO:0000256" key="5">
    <source>
        <dbReference type="ARBA" id="ARBA00023157"/>
    </source>
</evidence>
<dbReference type="SUPFAM" id="SSF90188">
    <property type="entry name" value="Somatomedin B domain"/>
    <property type="match status" value="1"/>
</dbReference>
<sequence length="828" mass="91763">MHMRGHLKETPFLCGIFIIVLSITADQTCRGKCGDVMEKCSCHATCVSLLNCCADYNQSCFQVTPHSSSMLGGRALRILGLALHPGGRLLCRFNGEIIRDGFIDDEGHGYCISPLLYETGWIPFTVSIDGIHYDRSGEFLSVHPSKADPAFEVTLVNATQWQYYGKPNVSGRLKMTWHSSLIGAELVNLELWGYREFSRSTEAAGNGSSSLQAELSYLYSLGRNLPNTGAFSFIPQPSEDYSDWELGNIRITASSKSDGARDVEGLWSGGHVLAWHLEQAFRDDSATWARSRCLQWDVLEKNLPNFLEELINCPCTLAQARADTGRFHTDYSCDIERGSVCTYHPGSVHCVRAIQASPMHGSGQQCCYDSTGALVLTGDSIGGSTPDRAHDWGSPPYREPPRVPGYSHWLYDVMSFYYCCLWSEHCHVYFNHRPSSGCRSYQPPRAGVVLGDPHFITFDGLSYTFNGKGEYYLVSSPDRELSVQARTEVVKLKKGASAKATALSSVAMKEKTSDVIEVRLAEGRLQVLRNQKVLPFTEQRWMDLHGVFVFAPSLQNVTVIFLSGVGVEVRVHEGAMAVTVLLPEEFTNHTQGLLGLLNSDPSDDLLTRQGEILSPADATPEEIFTLGAGWNISKTSSLFTYDSKYLMDTYYFPPSHDTAFVPAFSLPERPDDPLIADMLVMCLGEGAQFCKYDTLTTQSLTMGNATLGAYQSHLALNEALEQVVSCGWLATPRNGKKNGTHYLEGIRLSFTCNEGFLLYGSTERTCLDDGSWTGEQPYCITEDNVRFVLGAVGSLSALVTMAVMINLHNRKQVRKKKEERMETQEQTC</sequence>
<dbReference type="SUPFAM" id="SSF81296">
    <property type="entry name" value="E set domains"/>
    <property type="match status" value="1"/>
</dbReference>
<dbReference type="EMBL" id="JAUZQC010000005">
    <property type="protein sequence ID" value="KAK5870763.1"/>
    <property type="molecule type" value="Genomic_DNA"/>
</dbReference>
<evidence type="ECO:0000313" key="14">
    <source>
        <dbReference type="Proteomes" id="UP001346869"/>
    </source>
</evidence>
<dbReference type="InterPro" id="IPR035976">
    <property type="entry name" value="Sushi/SCR/CCP_sf"/>
</dbReference>
<evidence type="ECO:0000256" key="4">
    <source>
        <dbReference type="ARBA" id="ARBA00023136"/>
    </source>
</evidence>
<dbReference type="Pfam" id="PF03782">
    <property type="entry name" value="AMOP"/>
    <property type="match status" value="1"/>
</dbReference>